<feature type="binding site" evidence="9">
    <location>
        <begin position="337"/>
        <end position="338"/>
    </location>
    <ligand>
        <name>beta-nicotinamide D-ribonucleotide</name>
        <dbReference type="ChEBI" id="CHEBI:14649"/>
    </ligand>
</feature>
<comment type="similarity">
    <text evidence="1">Belongs to the NAPRTase family.</text>
</comment>
<evidence type="ECO:0000256" key="4">
    <source>
        <dbReference type="ARBA" id="ARBA00022679"/>
    </source>
</evidence>
<dbReference type="Proteomes" id="UP000254329">
    <property type="component" value="Unassembled WGS sequence"/>
</dbReference>
<feature type="binding site" evidence="9">
    <location>
        <position position="295"/>
    </location>
    <ligand>
        <name>diphosphate</name>
        <dbReference type="ChEBI" id="CHEBI:33019"/>
    </ligand>
</feature>
<dbReference type="InterPro" id="IPR016471">
    <property type="entry name" value="Nicotinamide_PRibTrfase"/>
</dbReference>
<dbReference type="InterPro" id="IPR041525">
    <property type="entry name" value="N/Namide_PRibTrfase"/>
</dbReference>
<sequence length="465" mass="52428">MYTSNFTNLILNVDSYKASHWLQYPKGTEYISYYIEARRGEFDVVMFGLQAFIKEYLLNPISQQDIDDAEIVLKAHGLPFHKEGWQHLLDKHQGYLPLKIEAVPEGTVLPVGNVVCQITNTDPNFFWLVGYLETALLRAIWYPSTVASLSYLCKKQIKQALIKSADDLSSLDFQLHDFGARGASSLETVALGGLAHLVNFKGTDSVSALLAAKRWYNVNEMPAFSIPAAEHSTITAWGKEREVNAYQNMVEQFAGEGKLYSVVSDSYDLWNALEHIWGEQLKDMVIEKSGRLVIRPDSGNPIEIVCKTLEILAEKFGYRLNRKGYKVLPDYLRIIQGDGINPKSLPQILDAIMEKGFSVENVNFGMGGGLLQQVNRDTMSWAMKASAICINGQWQEIYKDPITSQSKRSKKGVLALVKSENNWETIKLSELNGQTNQLQTVFLNGELCFEENLTEIRLRSEAYSL</sequence>
<gene>
    <name evidence="12" type="primary">pncB</name>
    <name evidence="12" type="ORF">NCTC1659_00741</name>
</gene>
<keyword evidence="4 12" id="KW-0808">Transferase</keyword>
<dbReference type="InterPro" id="IPR036068">
    <property type="entry name" value="Nicotinate_pribotase-like_C"/>
</dbReference>
<feature type="binding site" evidence="9">
    <location>
        <position position="368"/>
    </location>
    <ligand>
        <name>beta-nicotinamide D-ribonucleotide</name>
        <dbReference type="ChEBI" id="CHEBI:14649"/>
    </ligand>
</feature>
<keyword evidence="3 12" id="KW-0328">Glycosyltransferase</keyword>
<dbReference type="PANTHER" id="PTHR43816">
    <property type="entry name" value="NICOTINAMIDE PHOSPHORIBOSYLTRANSFERASE"/>
    <property type="match status" value="1"/>
</dbReference>
<dbReference type="Pfam" id="PF18127">
    <property type="entry name" value="NAMPT_N"/>
    <property type="match status" value="1"/>
</dbReference>
<feature type="binding site" evidence="9">
    <location>
        <begin position="295"/>
        <end position="297"/>
    </location>
    <ligand>
        <name>beta-nicotinamide D-ribonucleotide</name>
        <dbReference type="ChEBI" id="CHEBI:14649"/>
    </ligand>
</feature>
<evidence type="ECO:0000256" key="3">
    <source>
        <dbReference type="ARBA" id="ARBA00022676"/>
    </source>
</evidence>
<feature type="domain" description="Nicotinate/nicotinamide phosphoribosyltransferase" evidence="10">
    <location>
        <begin position="173"/>
        <end position="445"/>
    </location>
</feature>
<dbReference type="STRING" id="733.B0186_06325"/>
<dbReference type="AlphaFoldDB" id="A0A1V4B133"/>
<dbReference type="PANTHER" id="PTHR43816:SF1">
    <property type="entry name" value="NICOTINAMIDE PHOSPHORIBOSYLTRANSFERASE"/>
    <property type="match status" value="1"/>
</dbReference>
<keyword evidence="12" id="KW-0436">Ligase</keyword>
<keyword evidence="2" id="KW-0662">Pyridine nucleotide biosynthesis</keyword>
<accession>A0A1V4B133</accession>
<evidence type="ECO:0000256" key="9">
    <source>
        <dbReference type="PIRSR" id="PIRSR005943-1"/>
    </source>
</evidence>
<organism evidence="12 13">
    <name type="scientific">Canicola haemoglobinophilus</name>
    <dbReference type="NCBI Taxonomy" id="733"/>
    <lineage>
        <taxon>Bacteria</taxon>
        <taxon>Pseudomonadati</taxon>
        <taxon>Pseudomonadota</taxon>
        <taxon>Gammaproteobacteria</taxon>
        <taxon>Pasteurellales</taxon>
        <taxon>Pasteurellaceae</taxon>
        <taxon>Canicola</taxon>
    </lineage>
</organism>
<dbReference type="CDD" id="cd01569">
    <property type="entry name" value="PBEF_like"/>
    <property type="match status" value="1"/>
</dbReference>
<name>A0A1V4B133_9PAST</name>
<dbReference type="GO" id="GO:0009435">
    <property type="term" value="P:NAD+ biosynthetic process"/>
    <property type="evidence" value="ECO:0007669"/>
    <property type="project" value="InterPro"/>
</dbReference>
<dbReference type="InterPro" id="IPR013785">
    <property type="entry name" value="Aldolase_TIM"/>
</dbReference>
<feature type="binding site" evidence="9">
    <location>
        <position position="181"/>
    </location>
    <ligand>
        <name>diphosphate</name>
        <dbReference type="ChEBI" id="CHEBI:33019"/>
    </ligand>
</feature>
<feature type="binding site" evidence="9">
    <location>
        <position position="231"/>
    </location>
    <ligand>
        <name>diphosphate</name>
        <dbReference type="ChEBI" id="CHEBI:33019"/>
    </ligand>
</feature>
<dbReference type="PIRSF" id="PIRSF005943">
    <property type="entry name" value="NMPRT"/>
    <property type="match status" value="1"/>
</dbReference>
<feature type="binding site" evidence="9">
    <location>
        <position position="376"/>
    </location>
    <ligand>
        <name>beta-nicotinamide D-ribonucleotide</name>
        <dbReference type="ChEBI" id="CHEBI:14649"/>
    </ligand>
</feature>
<comment type="pathway">
    <text evidence="5">Cofactor biosynthesis; NAD(+) biosynthesis; nicotinamide D-ribonucleotide from 5-phospho-alpha-D-ribose 1-diphosphate and nicotinamide: step 1/1.</text>
</comment>
<evidence type="ECO:0000313" key="13">
    <source>
        <dbReference type="Proteomes" id="UP000254329"/>
    </source>
</evidence>
<dbReference type="EC" id="2.4.2.12" evidence="6"/>
<dbReference type="EMBL" id="UGHF01000001">
    <property type="protein sequence ID" value="STO59491.1"/>
    <property type="molecule type" value="Genomic_DNA"/>
</dbReference>
<dbReference type="InterPro" id="IPR041529">
    <property type="entry name" value="DUF5598"/>
</dbReference>
<dbReference type="RefSeq" id="WP_078218525.1">
    <property type="nucleotide sequence ID" value="NZ_MUXZ01000017.1"/>
</dbReference>
<evidence type="ECO:0000259" key="11">
    <source>
        <dbReference type="Pfam" id="PF18127"/>
    </source>
</evidence>
<dbReference type="GO" id="GO:0016874">
    <property type="term" value="F:ligase activity"/>
    <property type="evidence" value="ECO:0007669"/>
    <property type="project" value="UniProtKB-KW"/>
</dbReference>
<comment type="catalytic activity">
    <reaction evidence="8">
        <text>beta-nicotinamide D-ribonucleotide + diphosphate = 5-phospho-alpha-D-ribose 1-diphosphate + nicotinamide + H(+)</text>
        <dbReference type="Rhea" id="RHEA:16149"/>
        <dbReference type="ChEBI" id="CHEBI:14649"/>
        <dbReference type="ChEBI" id="CHEBI:15378"/>
        <dbReference type="ChEBI" id="CHEBI:17154"/>
        <dbReference type="ChEBI" id="CHEBI:33019"/>
        <dbReference type="ChEBI" id="CHEBI:58017"/>
        <dbReference type="EC" id="2.4.2.12"/>
    </reaction>
    <physiologicalReaction direction="right-to-left" evidence="8">
        <dbReference type="Rhea" id="RHEA:16151"/>
    </physiologicalReaction>
</comment>
<dbReference type="Gene3D" id="3.20.20.70">
    <property type="entry name" value="Aldolase class I"/>
    <property type="match status" value="1"/>
</dbReference>
<feature type="domain" description="Nicotinamide phosphoribosyltransferase N-terminal" evidence="11">
    <location>
        <begin position="8"/>
        <end position="100"/>
    </location>
</feature>
<evidence type="ECO:0000313" key="12">
    <source>
        <dbReference type="EMBL" id="STO59491.1"/>
    </source>
</evidence>
<dbReference type="NCBIfam" id="NF006629">
    <property type="entry name" value="PRK09198.1"/>
    <property type="match status" value="1"/>
</dbReference>
<evidence type="ECO:0000256" key="1">
    <source>
        <dbReference type="ARBA" id="ARBA00010897"/>
    </source>
</evidence>
<reference evidence="12 13" key="1">
    <citation type="submission" date="2018-06" db="EMBL/GenBank/DDBJ databases">
        <authorList>
            <consortium name="Pathogen Informatics"/>
            <person name="Doyle S."/>
        </authorList>
    </citation>
    <scope>NUCLEOTIDE SEQUENCE [LARGE SCALE GENOMIC DNA]</scope>
    <source>
        <strain evidence="12 13">NCTC1659</strain>
    </source>
</reference>
<protein>
    <recommendedName>
        <fullName evidence="7">Nicotinamide phosphoribosyltransferase</fullName>
        <ecNumber evidence="6">2.4.2.12</ecNumber>
    </recommendedName>
</protein>
<evidence type="ECO:0000256" key="5">
    <source>
        <dbReference type="ARBA" id="ARBA00035007"/>
    </source>
</evidence>
<dbReference type="SUPFAM" id="SSF51690">
    <property type="entry name" value="Nicotinate/Quinolinate PRTase C-terminal domain-like"/>
    <property type="match status" value="1"/>
</dbReference>
<feature type="binding site" evidence="9">
    <location>
        <position position="204"/>
    </location>
    <ligand>
        <name>beta-nicotinamide D-ribonucleotide</name>
        <dbReference type="ChEBI" id="CHEBI:14649"/>
    </ligand>
</feature>
<evidence type="ECO:0000256" key="6">
    <source>
        <dbReference type="ARBA" id="ARBA00035024"/>
    </source>
</evidence>
<dbReference type="Pfam" id="PF04095">
    <property type="entry name" value="NAPRTase"/>
    <property type="match status" value="1"/>
</dbReference>
<dbReference type="GO" id="GO:0047280">
    <property type="term" value="F:nicotinamide phosphoribosyltransferase activity"/>
    <property type="evidence" value="ECO:0007669"/>
    <property type="project" value="UniProtKB-EC"/>
</dbReference>
<evidence type="ECO:0000256" key="7">
    <source>
        <dbReference type="ARBA" id="ARBA00035036"/>
    </source>
</evidence>
<evidence type="ECO:0000256" key="2">
    <source>
        <dbReference type="ARBA" id="ARBA00022642"/>
    </source>
</evidence>
<proteinExistence type="inferred from homology"/>
<keyword evidence="13" id="KW-1185">Reference proteome</keyword>
<evidence type="ECO:0000259" key="10">
    <source>
        <dbReference type="Pfam" id="PF04095"/>
    </source>
</evidence>
<evidence type="ECO:0000256" key="8">
    <source>
        <dbReference type="ARBA" id="ARBA00047835"/>
    </source>
</evidence>